<evidence type="ECO:0000256" key="11">
    <source>
        <dbReference type="ARBA" id="ARBA00023295"/>
    </source>
</evidence>
<comment type="cofactor">
    <cofactor evidence="12">
        <name>[4Fe-4S] cluster</name>
        <dbReference type="ChEBI" id="CHEBI:49883"/>
    </cofactor>
    <text evidence="12">Binds 1 [4Fe-4S] cluster.</text>
</comment>
<dbReference type="Gene3D" id="1.10.1670.10">
    <property type="entry name" value="Helix-hairpin-Helix base-excision DNA repair enzymes (C-terminal)"/>
    <property type="match status" value="1"/>
</dbReference>
<dbReference type="NCBIfam" id="TIGR01083">
    <property type="entry name" value="nth"/>
    <property type="match status" value="1"/>
</dbReference>
<dbReference type="InterPro" id="IPR004035">
    <property type="entry name" value="Endouclease-III_FeS-bd_BS"/>
</dbReference>
<evidence type="ECO:0000256" key="8">
    <source>
        <dbReference type="ARBA" id="ARBA00023125"/>
    </source>
</evidence>
<dbReference type="InterPro" id="IPR004036">
    <property type="entry name" value="Endonuclease-III-like_CS2"/>
</dbReference>
<dbReference type="SMART" id="SM00478">
    <property type="entry name" value="ENDO3c"/>
    <property type="match status" value="1"/>
</dbReference>
<keyword evidence="9 12" id="KW-0234">DNA repair</keyword>
<feature type="binding site" evidence="12">
    <location>
        <position position="198"/>
    </location>
    <ligand>
        <name>[4Fe-4S] cluster</name>
        <dbReference type="ChEBI" id="CHEBI:49883"/>
    </ligand>
</feature>
<evidence type="ECO:0000259" key="13">
    <source>
        <dbReference type="SMART" id="SM00478"/>
    </source>
</evidence>
<dbReference type="Pfam" id="PF10576">
    <property type="entry name" value="EndIII_4Fe-2S"/>
    <property type="match status" value="1"/>
</dbReference>
<name>D6SM25_9BACT</name>
<dbReference type="Proteomes" id="UP000005496">
    <property type="component" value="Unassembled WGS sequence"/>
</dbReference>
<dbReference type="InterPro" id="IPR003265">
    <property type="entry name" value="HhH-GPD_domain"/>
</dbReference>
<dbReference type="InterPro" id="IPR003651">
    <property type="entry name" value="Endonuclease3_FeS-loop_motif"/>
</dbReference>
<dbReference type="InterPro" id="IPR023170">
    <property type="entry name" value="HhH_base_excis_C"/>
</dbReference>
<keyword evidence="14" id="KW-0255">Endonuclease</keyword>
<comment type="function">
    <text evidence="12">DNA repair enzyme that has both DNA N-glycosylase activity and AP-lyase activity. The DNA N-glycosylase activity releases various damaged pyrimidines from DNA by cleaving the N-glycosidic bond, leaving an AP (apurinic/apyrimidinic) site. The AP-lyase activity cleaves the phosphodiester bond 3' to the AP site by a beta-elimination, leaving a 3'-terminal unsaturated sugar and a product with a terminal 5'-phosphate.</text>
</comment>
<dbReference type="GO" id="GO:0046872">
    <property type="term" value="F:metal ion binding"/>
    <property type="evidence" value="ECO:0007669"/>
    <property type="project" value="UniProtKB-KW"/>
</dbReference>
<feature type="domain" description="HhH-GPD" evidence="13">
    <location>
        <begin position="41"/>
        <end position="189"/>
    </location>
</feature>
<keyword evidence="2 12" id="KW-0004">4Fe-4S</keyword>
<evidence type="ECO:0000313" key="15">
    <source>
        <dbReference type="Proteomes" id="UP000005496"/>
    </source>
</evidence>
<organism evidence="14 15">
    <name type="scientific">Desulfonatronospira thiodismutans ASO3-1</name>
    <dbReference type="NCBI Taxonomy" id="555779"/>
    <lineage>
        <taxon>Bacteria</taxon>
        <taxon>Pseudomonadati</taxon>
        <taxon>Thermodesulfobacteriota</taxon>
        <taxon>Desulfovibrionia</taxon>
        <taxon>Desulfovibrionales</taxon>
        <taxon>Desulfonatronovibrionaceae</taxon>
        <taxon>Desulfonatronospira</taxon>
    </lineage>
</organism>
<evidence type="ECO:0000256" key="5">
    <source>
        <dbReference type="ARBA" id="ARBA00022801"/>
    </source>
</evidence>
<protein>
    <recommendedName>
        <fullName evidence="12">Endonuclease III</fullName>
        <ecNumber evidence="12">4.2.99.18</ecNumber>
    </recommendedName>
    <alternativeName>
        <fullName evidence="12">DNA-(apurinic or apyrimidinic site) lyase</fullName>
    </alternativeName>
</protein>
<dbReference type="PROSITE" id="PS00764">
    <property type="entry name" value="ENDONUCLEASE_III_1"/>
    <property type="match status" value="1"/>
</dbReference>
<keyword evidence="10 12" id="KW-0456">Lyase</keyword>
<dbReference type="Pfam" id="PF00730">
    <property type="entry name" value="HhH-GPD"/>
    <property type="match status" value="1"/>
</dbReference>
<keyword evidence="4 12" id="KW-0227">DNA damage</keyword>
<keyword evidence="8 12" id="KW-0238">DNA-binding</keyword>
<dbReference type="CDD" id="cd00056">
    <property type="entry name" value="ENDO3c"/>
    <property type="match status" value="1"/>
</dbReference>
<feature type="binding site" evidence="12">
    <location>
        <position position="201"/>
    </location>
    <ligand>
        <name>[4Fe-4S] cluster</name>
        <dbReference type="ChEBI" id="CHEBI:49883"/>
    </ligand>
</feature>
<evidence type="ECO:0000256" key="3">
    <source>
        <dbReference type="ARBA" id="ARBA00022723"/>
    </source>
</evidence>
<evidence type="ECO:0000256" key="7">
    <source>
        <dbReference type="ARBA" id="ARBA00023014"/>
    </source>
</evidence>
<keyword evidence="6 12" id="KW-0408">Iron</keyword>
<feature type="binding site" evidence="12">
    <location>
        <position position="207"/>
    </location>
    <ligand>
        <name>[4Fe-4S] cluster</name>
        <dbReference type="ChEBI" id="CHEBI:49883"/>
    </ligand>
</feature>
<dbReference type="GO" id="GO:0003677">
    <property type="term" value="F:DNA binding"/>
    <property type="evidence" value="ECO:0007669"/>
    <property type="project" value="UniProtKB-UniRule"/>
</dbReference>
<dbReference type="HAMAP" id="MF_00942">
    <property type="entry name" value="Nth"/>
    <property type="match status" value="1"/>
</dbReference>
<evidence type="ECO:0000313" key="14">
    <source>
        <dbReference type="EMBL" id="EFI35736.1"/>
    </source>
</evidence>
<sequence>MKKTRIFLPREVVKRLRKSYPAPATALKWQSPWELLVATILSAQCTDVQVNKITPGLFSRWPDPKSLSMADPQEVQEVIRPAGFFRTKSRNIIQAGEIINRRFQGRVPADMEDLMSLPGVASKTANIVLYGAYGINAGVAVDTHVKRTARRLGLTRSQDPGKIEKDLMSQFEQDDWGDLNHMLVLLGRETCRARKPLCGECPLFEICPKFISI</sequence>
<keyword evidence="15" id="KW-1185">Reference proteome</keyword>
<keyword evidence="7 12" id="KW-0411">Iron-sulfur</keyword>
<evidence type="ECO:0000256" key="9">
    <source>
        <dbReference type="ARBA" id="ARBA00023204"/>
    </source>
</evidence>
<evidence type="ECO:0000256" key="2">
    <source>
        <dbReference type="ARBA" id="ARBA00022485"/>
    </source>
</evidence>
<feature type="binding site" evidence="12">
    <location>
        <position position="191"/>
    </location>
    <ligand>
        <name>[4Fe-4S] cluster</name>
        <dbReference type="ChEBI" id="CHEBI:49883"/>
    </ligand>
</feature>
<dbReference type="GO" id="GO:0140078">
    <property type="term" value="F:class I DNA-(apurinic or apyrimidinic site) endonuclease activity"/>
    <property type="evidence" value="ECO:0007669"/>
    <property type="project" value="UniProtKB-EC"/>
</dbReference>
<dbReference type="FunFam" id="1.10.1670.10:FF:000001">
    <property type="entry name" value="Endonuclease III"/>
    <property type="match status" value="1"/>
</dbReference>
<reference evidence="14" key="1">
    <citation type="submission" date="2010-05" db="EMBL/GenBank/DDBJ databases">
        <title>The draft genome of Desulfonatronospira thiodismutans ASO3-1.</title>
        <authorList>
            <consortium name="US DOE Joint Genome Institute (JGI-PGF)"/>
            <person name="Lucas S."/>
            <person name="Copeland A."/>
            <person name="Lapidus A."/>
            <person name="Cheng J.-F."/>
            <person name="Bruce D."/>
            <person name="Goodwin L."/>
            <person name="Pitluck S."/>
            <person name="Chertkov O."/>
            <person name="Brettin T."/>
            <person name="Detter J.C."/>
            <person name="Han C."/>
            <person name="Land M.L."/>
            <person name="Hauser L."/>
            <person name="Kyrpides N."/>
            <person name="Mikhailova N."/>
            <person name="Muyzer G."/>
            <person name="Woyke T."/>
        </authorList>
    </citation>
    <scope>NUCLEOTIDE SEQUENCE [LARGE SCALE GENOMIC DNA]</scope>
    <source>
        <strain evidence="14">ASO3-1</strain>
    </source>
</reference>
<dbReference type="Gene3D" id="1.10.340.30">
    <property type="entry name" value="Hypothetical protein, domain 2"/>
    <property type="match status" value="1"/>
</dbReference>
<dbReference type="GO" id="GO:0051539">
    <property type="term" value="F:4 iron, 4 sulfur cluster binding"/>
    <property type="evidence" value="ECO:0007669"/>
    <property type="project" value="UniProtKB-UniRule"/>
</dbReference>
<gene>
    <name evidence="12" type="primary">nth</name>
    <name evidence="14" type="ORF">Dthio_PD3165</name>
</gene>
<dbReference type="PANTHER" id="PTHR10359:SF18">
    <property type="entry name" value="ENDONUCLEASE III"/>
    <property type="match status" value="1"/>
</dbReference>
<proteinExistence type="inferred from homology"/>
<dbReference type="RefSeq" id="WP_008868865.1">
    <property type="nucleotide sequence ID" value="NZ_ACJN02000001.1"/>
</dbReference>
<dbReference type="AlphaFoldDB" id="D6SM25"/>
<dbReference type="InterPro" id="IPR005759">
    <property type="entry name" value="Nth"/>
</dbReference>
<dbReference type="GO" id="GO:0019104">
    <property type="term" value="F:DNA N-glycosylase activity"/>
    <property type="evidence" value="ECO:0007669"/>
    <property type="project" value="UniProtKB-UniRule"/>
</dbReference>
<dbReference type="SMART" id="SM00525">
    <property type="entry name" value="FES"/>
    <property type="match status" value="1"/>
</dbReference>
<evidence type="ECO:0000256" key="12">
    <source>
        <dbReference type="HAMAP-Rule" id="MF_00942"/>
    </source>
</evidence>
<comment type="catalytic activity">
    <reaction evidence="12">
        <text>2'-deoxyribonucleotide-(2'-deoxyribose 5'-phosphate)-2'-deoxyribonucleotide-DNA = a 3'-end 2'-deoxyribonucleotide-(2,3-dehydro-2,3-deoxyribose 5'-phosphate)-DNA + a 5'-end 5'-phospho-2'-deoxyribonucleoside-DNA + H(+)</text>
        <dbReference type="Rhea" id="RHEA:66592"/>
        <dbReference type="Rhea" id="RHEA-COMP:13180"/>
        <dbReference type="Rhea" id="RHEA-COMP:16897"/>
        <dbReference type="Rhea" id="RHEA-COMP:17067"/>
        <dbReference type="ChEBI" id="CHEBI:15378"/>
        <dbReference type="ChEBI" id="CHEBI:136412"/>
        <dbReference type="ChEBI" id="CHEBI:157695"/>
        <dbReference type="ChEBI" id="CHEBI:167181"/>
        <dbReference type="EC" id="4.2.99.18"/>
    </reaction>
</comment>
<dbReference type="Pfam" id="PF00633">
    <property type="entry name" value="HHH"/>
    <property type="match status" value="1"/>
</dbReference>
<dbReference type="InterPro" id="IPR011257">
    <property type="entry name" value="DNA_glycosylase"/>
</dbReference>
<comment type="similarity">
    <text evidence="1 12">Belongs to the Nth/MutY family.</text>
</comment>
<accession>D6SM25</accession>
<dbReference type="OrthoDB" id="9800977at2"/>
<dbReference type="PANTHER" id="PTHR10359">
    <property type="entry name" value="A/G-SPECIFIC ADENINE GLYCOSYLASE/ENDONUCLEASE III"/>
    <property type="match status" value="1"/>
</dbReference>
<dbReference type="PIRSF" id="PIRSF001435">
    <property type="entry name" value="Nth"/>
    <property type="match status" value="1"/>
</dbReference>
<comment type="caution">
    <text evidence="14">The sequence shown here is derived from an EMBL/GenBank/DDBJ whole genome shotgun (WGS) entry which is preliminary data.</text>
</comment>
<evidence type="ECO:0000256" key="6">
    <source>
        <dbReference type="ARBA" id="ARBA00023004"/>
    </source>
</evidence>
<keyword evidence="14" id="KW-0540">Nuclease</keyword>
<dbReference type="EMBL" id="ACJN02000001">
    <property type="protein sequence ID" value="EFI35736.1"/>
    <property type="molecule type" value="Genomic_DNA"/>
</dbReference>
<dbReference type="InterPro" id="IPR000445">
    <property type="entry name" value="HhH_motif"/>
</dbReference>
<dbReference type="PROSITE" id="PS01155">
    <property type="entry name" value="ENDONUCLEASE_III_2"/>
    <property type="match status" value="1"/>
</dbReference>
<evidence type="ECO:0000256" key="10">
    <source>
        <dbReference type="ARBA" id="ARBA00023239"/>
    </source>
</evidence>
<dbReference type="GO" id="GO:0006285">
    <property type="term" value="P:base-excision repair, AP site formation"/>
    <property type="evidence" value="ECO:0007669"/>
    <property type="project" value="TreeGrafter"/>
</dbReference>
<dbReference type="FunFam" id="1.10.340.30:FF:000001">
    <property type="entry name" value="Endonuclease III"/>
    <property type="match status" value="1"/>
</dbReference>
<evidence type="ECO:0000256" key="4">
    <source>
        <dbReference type="ARBA" id="ARBA00022763"/>
    </source>
</evidence>
<dbReference type="SUPFAM" id="SSF48150">
    <property type="entry name" value="DNA-glycosylase"/>
    <property type="match status" value="1"/>
</dbReference>
<dbReference type="EC" id="4.2.99.18" evidence="12"/>
<dbReference type="eggNOG" id="COG0177">
    <property type="taxonomic scope" value="Bacteria"/>
</dbReference>
<keyword evidence="11 12" id="KW-0326">Glycosidase</keyword>
<evidence type="ECO:0000256" key="1">
    <source>
        <dbReference type="ARBA" id="ARBA00008343"/>
    </source>
</evidence>
<keyword evidence="3 12" id="KW-0479">Metal-binding</keyword>
<keyword evidence="5 12" id="KW-0378">Hydrolase</keyword>